<evidence type="ECO:0000256" key="4">
    <source>
        <dbReference type="ARBA" id="ARBA00022840"/>
    </source>
</evidence>
<dbReference type="InterPro" id="IPR050095">
    <property type="entry name" value="ECF_ABC_transporter_ATP-bd"/>
</dbReference>
<keyword evidence="7" id="KW-1185">Reference proteome</keyword>
<keyword evidence="3" id="KW-0547">Nucleotide-binding</keyword>
<dbReference type="Pfam" id="PF00005">
    <property type="entry name" value="ABC_tran"/>
    <property type="match status" value="1"/>
</dbReference>
<dbReference type="SMART" id="SM00382">
    <property type="entry name" value="AAA"/>
    <property type="match status" value="1"/>
</dbReference>
<dbReference type="CDD" id="cd03225">
    <property type="entry name" value="ABC_cobalt_CbiO_domain1"/>
    <property type="match status" value="1"/>
</dbReference>
<keyword evidence="4 6" id="KW-0067">ATP-binding</keyword>
<organism evidence="6 7">
    <name type="scientific">Shewanella atlantica</name>
    <dbReference type="NCBI Taxonomy" id="271099"/>
    <lineage>
        <taxon>Bacteria</taxon>
        <taxon>Pseudomonadati</taxon>
        <taxon>Pseudomonadota</taxon>
        <taxon>Gammaproteobacteria</taxon>
        <taxon>Alteromonadales</taxon>
        <taxon>Shewanellaceae</taxon>
        <taxon>Shewanella</taxon>
    </lineage>
</organism>
<evidence type="ECO:0000256" key="2">
    <source>
        <dbReference type="ARBA" id="ARBA00022448"/>
    </source>
</evidence>
<dbReference type="RefSeq" id="WP_126505194.1">
    <property type="nucleotide sequence ID" value="NZ_RXNV01000002.1"/>
</dbReference>
<dbReference type="InterPro" id="IPR015856">
    <property type="entry name" value="ABC_transpr_CbiO/EcfA_su"/>
</dbReference>
<dbReference type="InterPro" id="IPR003439">
    <property type="entry name" value="ABC_transporter-like_ATP-bd"/>
</dbReference>
<evidence type="ECO:0000259" key="5">
    <source>
        <dbReference type="PROSITE" id="PS50893"/>
    </source>
</evidence>
<evidence type="ECO:0000256" key="1">
    <source>
        <dbReference type="ARBA" id="ARBA00005417"/>
    </source>
</evidence>
<dbReference type="InterPro" id="IPR027417">
    <property type="entry name" value="P-loop_NTPase"/>
</dbReference>
<accession>A0A3S0IJ26</accession>
<comment type="similarity">
    <text evidence="1">Belongs to the ABC transporter superfamily.</text>
</comment>
<dbReference type="GO" id="GO:0042626">
    <property type="term" value="F:ATPase-coupled transmembrane transporter activity"/>
    <property type="evidence" value="ECO:0007669"/>
    <property type="project" value="TreeGrafter"/>
</dbReference>
<dbReference type="OrthoDB" id="9780942at2"/>
<dbReference type="Proteomes" id="UP000282060">
    <property type="component" value="Unassembled WGS sequence"/>
</dbReference>
<dbReference type="SUPFAM" id="SSF52540">
    <property type="entry name" value="P-loop containing nucleoside triphosphate hydrolases"/>
    <property type="match status" value="1"/>
</dbReference>
<sequence length="221" mass="24318">MSLSTPLIELKGLSFEYVDAGVTADKLNFELYAGQSVAISGKNGSGKSTLLSLIMGLRKSVSGEVCLFGHPCRTEADFGRFRTRIGLVFQDPDDQLFCPTVIEDVCFGPLNQGLTRTEAIVRARNILKQLNVSHLENKITYQLSGGQKRIVALASVLAMKPEVLILDEPSNDLDPENTKRLISILKELSLPMILVCHDADIRTQLVDKEYLLEEGALLDVL</sequence>
<evidence type="ECO:0000256" key="3">
    <source>
        <dbReference type="ARBA" id="ARBA00022741"/>
    </source>
</evidence>
<name>A0A3S0IJ26_9GAMM</name>
<gene>
    <name evidence="6" type="ORF">EKG39_08005</name>
</gene>
<dbReference type="InterPro" id="IPR003593">
    <property type="entry name" value="AAA+_ATPase"/>
</dbReference>
<dbReference type="GO" id="GO:0043190">
    <property type="term" value="C:ATP-binding cassette (ABC) transporter complex"/>
    <property type="evidence" value="ECO:0007669"/>
    <property type="project" value="TreeGrafter"/>
</dbReference>
<dbReference type="AlphaFoldDB" id="A0A3S0IJ26"/>
<evidence type="ECO:0000313" key="6">
    <source>
        <dbReference type="EMBL" id="RTR33644.1"/>
    </source>
</evidence>
<reference evidence="6 7" key="1">
    <citation type="submission" date="2018-12" db="EMBL/GenBank/DDBJ databases">
        <authorList>
            <person name="Yu L."/>
        </authorList>
    </citation>
    <scope>NUCLEOTIDE SEQUENCE [LARGE SCALE GENOMIC DNA]</scope>
    <source>
        <strain evidence="6 7">HAW-EB5</strain>
    </source>
</reference>
<dbReference type="EMBL" id="RXNV01000002">
    <property type="protein sequence ID" value="RTR33644.1"/>
    <property type="molecule type" value="Genomic_DNA"/>
</dbReference>
<proteinExistence type="inferred from homology"/>
<dbReference type="GO" id="GO:0005524">
    <property type="term" value="F:ATP binding"/>
    <property type="evidence" value="ECO:0007669"/>
    <property type="project" value="UniProtKB-KW"/>
</dbReference>
<dbReference type="GO" id="GO:0016887">
    <property type="term" value="F:ATP hydrolysis activity"/>
    <property type="evidence" value="ECO:0007669"/>
    <property type="project" value="InterPro"/>
</dbReference>
<dbReference type="PANTHER" id="PTHR43553">
    <property type="entry name" value="HEAVY METAL TRANSPORTER"/>
    <property type="match status" value="1"/>
</dbReference>
<dbReference type="Gene3D" id="3.40.50.300">
    <property type="entry name" value="P-loop containing nucleotide triphosphate hydrolases"/>
    <property type="match status" value="1"/>
</dbReference>
<dbReference type="PROSITE" id="PS50893">
    <property type="entry name" value="ABC_TRANSPORTER_2"/>
    <property type="match status" value="1"/>
</dbReference>
<comment type="caution">
    <text evidence="6">The sequence shown here is derived from an EMBL/GenBank/DDBJ whole genome shotgun (WGS) entry which is preliminary data.</text>
</comment>
<evidence type="ECO:0000313" key="7">
    <source>
        <dbReference type="Proteomes" id="UP000282060"/>
    </source>
</evidence>
<keyword evidence="2" id="KW-0813">Transport</keyword>
<protein>
    <submittedName>
        <fullName evidence="6">ABC transporter ATP-binding protein</fullName>
    </submittedName>
</protein>
<dbReference type="PANTHER" id="PTHR43553:SF24">
    <property type="entry name" value="ENERGY-COUPLING FACTOR TRANSPORTER ATP-BINDING PROTEIN ECFA1"/>
    <property type="match status" value="1"/>
</dbReference>
<feature type="domain" description="ABC transporter" evidence="5">
    <location>
        <begin position="8"/>
        <end position="221"/>
    </location>
</feature>